<evidence type="ECO:0000259" key="4">
    <source>
        <dbReference type="Pfam" id="PF13947"/>
    </source>
</evidence>
<reference evidence="5 6" key="1">
    <citation type="journal article" date="2018" name="Proc. Natl. Acad. Sci. U.S.A.">
        <title>Draft genome sequence of Camellia sinensis var. sinensis provides insights into the evolution of the tea genome and tea quality.</title>
        <authorList>
            <person name="Wei C."/>
            <person name="Yang H."/>
            <person name="Wang S."/>
            <person name="Zhao J."/>
            <person name="Liu C."/>
            <person name="Gao L."/>
            <person name="Xia E."/>
            <person name="Lu Y."/>
            <person name="Tai Y."/>
            <person name="She G."/>
            <person name="Sun J."/>
            <person name="Cao H."/>
            <person name="Tong W."/>
            <person name="Gao Q."/>
            <person name="Li Y."/>
            <person name="Deng W."/>
            <person name="Jiang X."/>
            <person name="Wang W."/>
            <person name="Chen Q."/>
            <person name="Zhang S."/>
            <person name="Li H."/>
            <person name="Wu J."/>
            <person name="Wang P."/>
            <person name="Li P."/>
            <person name="Shi C."/>
            <person name="Zheng F."/>
            <person name="Jian J."/>
            <person name="Huang B."/>
            <person name="Shan D."/>
            <person name="Shi M."/>
            <person name="Fang C."/>
            <person name="Yue Y."/>
            <person name="Li F."/>
            <person name="Li D."/>
            <person name="Wei S."/>
            <person name="Han B."/>
            <person name="Jiang C."/>
            <person name="Yin Y."/>
            <person name="Xia T."/>
            <person name="Zhang Z."/>
            <person name="Bennetzen J.L."/>
            <person name="Zhao S."/>
            <person name="Wan X."/>
        </authorList>
    </citation>
    <scope>NUCLEOTIDE SEQUENCE [LARGE SCALE GENOMIC DNA]</scope>
    <source>
        <strain evidence="6">cv. Shuchazao</strain>
        <tissue evidence="5">Leaf</tissue>
    </source>
</reference>
<name>A0A4V3WKB1_CAMSN</name>
<evidence type="ECO:0000256" key="2">
    <source>
        <dbReference type="ARBA" id="ARBA00022729"/>
    </source>
</evidence>
<gene>
    <name evidence="5" type="ORF">TEA_003360</name>
</gene>
<dbReference type="STRING" id="542762.A0A4V3WKB1"/>
<dbReference type="InterPro" id="IPR025287">
    <property type="entry name" value="WAK_GUB"/>
</dbReference>
<proteinExistence type="predicted"/>
<feature type="chain" id="PRO_5020540468" description="Wall-associated receptor kinase galacturonan-binding domain-containing protein" evidence="3">
    <location>
        <begin position="19"/>
        <end position="163"/>
    </location>
</feature>
<evidence type="ECO:0000313" key="6">
    <source>
        <dbReference type="Proteomes" id="UP000306102"/>
    </source>
</evidence>
<evidence type="ECO:0000256" key="1">
    <source>
        <dbReference type="ARBA" id="ARBA00004167"/>
    </source>
</evidence>
<comment type="subcellular location">
    <subcellularLocation>
        <location evidence="1">Membrane</location>
        <topology evidence="1">Single-pass membrane protein</topology>
    </subcellularLocation>
</comment>
<dbReference type="AlphaFoldDB" id="A0A4V3WKB1"/>
<protein>
    <recommendedName>
        <fullName evidence="4">Wall-associated receptor kinase galacturonan-binding domain-containing protein</fullName>
    </recommendedName>
</protein>
<dbReference type="EMBL" id="SDRB02011788">
    <property type="protein sequence ID" value="THG00167.1"/>
    <property type="molecule type" value="Genomic_DNA"/>
</dbReference>
<dbReference type="GO" id="GO:0016020">
    <property type="term" value="C:membrane"/>
    <property type="evidence" value="ECO:0007669"/>
    <property type="project" value="UniProtKB-SubCell"/>
</dbReference>
<accession>A0A4V3WKB1</accession>
<evidence type="ECO:0000313" key="5">
    <source>
        <dbReference type="EMBL" id="THG00167.1"/>
    </source>
</evidence>
<comment type="caution">
    <text evidence="5">The sequence shown here is derived from an EMBL/GenBank/DDBJ whole genome shotgun (WGS) entry which is preliminary data.</text>
</comment>
<keyword evidence="6" id="KW-1185">Reference proteome</keyword>
<feature type="domain" description="Wall-associated receptor kinase galacturonan-binding" evidence="4">
    <location>
        <begin position="28"/>
        <end position="91"/>
    </location>
</feature>
<organism evidence="5 6">
    <name type="scientific">Camellia sinensis var. sinensis</name>
    <name type="common">China tea</name>
    <dbReference type="NCBI Taxonomy" id="542762"/>
    <lineage>
        <taxon>Eukaryota</taxon>
        <taxon>Viridiplantae</taxon>
        <taxon>Streptophyta</taxon>
        <taxon>Embryophyta</taxon>
        <taxon>Tracheophyta</taxon>
        <taxon>Spermatophyta</taxon>
        <taxon>Magnoliopsida</taxon>
        <taxon>eudicotyledons</taxon>
        <taxon>Gunneridae</taxon>
        <taxon>Pentapetalae</taxon>
        <taxon>asterids</taxon>
        <taxon>Ericales</taxon>
        <taxon>Theaceae</taxon>
        <taxon>Camellia</taxon>
    </lineage>
</organism>
<dbReference type="Pfam" id="PF13947">
    <property type="entry name" value="GUB_WAK_bind"/>
    <property type="match status" value="1"/>
</dbReference>
<evidence type="ECO:0000256" key="3">
    <source>
        <dbReference type="SAM" id="SignalP"/>
    </source>
</evidence>
<dbReference type="Proteomes" id="UP000306102">
    <property type="component" value="Unassembled WGS sequence"/>
</dbReference>
<dbReference type="GO" id="GO:0030247">
    <property type="term" value="F:polysaccharide binding"/>
    <property type="evidence" value="ECO:0007669"/>
    <property type="project" value="InterPro"/>
</dbReference>
<sequence>MIVQMLWWLLLLPLCVRAAETTVVMHGCPEKCGDISVPYPFGIEVPNLRCSMNDNFTLQCNNNSESKSSPKLMLGDFQILNISVEESTITVLTTMAYECYNVSRDGLNFYDTSMSLTGTPYTFSATQNRFTAIGCDTMAYMGDSDGTSFGTGCISLCYHEVSN</sequence>
<dbReference type="PANTHER" id="PTHR33491">
    <property type="entry name" value="OSJNBA0016N04.9 PROTEIN"/>
    <property type="match status" value="1"/>
</dbReference>
<keyword evidence="2 3" id="KW-0732">Signal</keyword>
<feature type="signal peptide" evidence="3">
    <location>
        <begin position="1"/>
        <end position="18"/>
    </location>
</feature>